<dbReference type="AlphaFoldDB" id="A0A6A6DJ24"/>
<keyword evidence="3" id="KW-1185">Reference proteome</keyword>
<keyword evidence="1" id="KW-0472">Membrane</keyword>
<evidence type="ECO:0000313" key="2">
    <source>
        <dbReference type="EMBL" id="KAF2179507.1"/>
    </source>
</evidence>
<dbReference type="Proteomes" id="UP000800200">
    <property type="component" value="Unassembled WGS sequence"/>
</dbReference>
<reference evidence="2" key="1">
    <citation type="journal article" date="2020" name="Stud. Mycol.">
        <title>101 Dothideomycetes genomes: a test case for predicting lifestyles and emergence of pathogens.</title>
        <authorList>
            <person name="Haridas S."/>
            <person name="Albert R."/>
            <person name="Binder M."/>
            <person name="Bloem J."/>
            <person name="Labutti K."/>
            <person name="Salamov A."/>
            <person name="Andreopoulos B."/>
            <person name="Baker S."/>
            <person name="Barry K."/>
            <person name="Bills G."/>
            <person name="Bluhm B."/>
            <person name="Cannon C."/>
            <person name="Castanera R."/>
            <person name="Culley D."/>
            <person name="Daum C."/>
            <person name="Ezra D."/>
            <person name="Gonzalez J."/>
            <person name="Henrissat B."/>
            <person name="Kuo A."/>
            <person name="Liang C."/>
            <person name="Lipzen A."/>
            <person name="Lutzoni F."/>
            <person name="Magnuson J."/>
            <person name="Mondo S."/>
            <person name="Nolan M."/>
            <person name="Ohm R."/>
            <person name="Pangilinan J."/>
            <person name="Park H.-J."/>
            <person name="Ramirez L."/>
            <person name="Alfaro M."/>
            <person name="Sun H."/>
            <person name="Tritt A."/>
            <person name="Yoshinaga Y."/>
            <person name="Zwiers L.-H."/>
            <person name="Turgeon B."/>
            <person name="Goodwin S."/>
            <person name="Spatafora J."/>
            <person name="Crous P."/>
            <person name="Grigoriev I."/>
        </authorList>
    </citation>
    <scope>NUCLEOTIDE SEQUENCE</scope>
    <source>
        <strain evidence="2">CBS 207.26</strain>
    </source>
</reference>
<evidence type="ECO:0000313" key="3">
    <source>
        <dbReference type="Proteomes" id="UP000800200"/>
    </source>
</evidence>
<gene>
    <name evidence="2" type="ORF">K469DRAFT_595854</name>
</gene>
<protein>
    <submittedName>
        <fullName evidence="2">Uncharacterized protein</fullName>
    </submittedName>
</protein>
<dbReference type="OrthoDB" id="3944001at2759"/>
<proteinExistence type="predicted"/>
<keyword evidence="1" id="KW-0812">Transmembrane</keyword>
<accession>A0A6A6DJ24</accession>
<feature type="transmembrane region" description="Helical" evidence="1">
    <location>
        <begin position="17"/>
        <end position="33"/>
    </location>
</feature>
<feature type="non-terminal residue" evidence="2">
    <location>
        <position position="1"/>
    </location>
</feature>
<organism evidence="2 3">
    <name type="scientific">Zopfia rhizophila CBS 207.26</name>
    <dbReference type="NCBI Taxonomy" id="1314779"/>
    <lineage>
        <taxon>Eukaryota</taxon>
        <taxon>Fungi</taxon>
        <taxon>Dikarya</taxon>
        <taxon>Ascomycota</taxon>
        <taxon>Pezizomycotina</taxon>
        <taxon>Dothideomycetes</taxon>
        <taxon>Dothideomycetes incertae sedis</taxon>
        <taxon>Zopfiaceae</taxon>
        <taxon>Zopfia</taxon>
    </lineage>
</organism>
<name>A0A6A6DJ24_9PEZI</name>
<keyword evidence="1" id="KW-1133">Transmembrane helix</keyword>
<sequence length="51" mass="6161">GINVPVYLNNINLKTPYFYEGIIELVYIIFFSFREKLISKYLIIKNRLYIT</sequence>
<evidence type="ECO:0000256" key="1">
    <source>
        <dbReference type="SAM" id="Phobius"/>
    </source>
</evidence>
<dbReference type="EMBL" id="ML994666">
    <property type="protein sequence ID" value="KAF2179507.1"/>
    <property type="molecule type" value="Genomic_DNA"/>
</dbReference>